<dbReference type="AlphaFoldDB" id="A0A8T3V8I6"/>
<dbReference type="SUPFAM" id="SSF57802">
    <property type="entry name" value="Rubredoxin-like"/>
    <property type="match status" value="1"/>
</dbReference>
<sequence length="36" mass="3998">MAYVCKVCGFVLEEDELPEDYVCPVCGVPAANFEEQ</sequence>
<dbReference type="InterPro" id="IPR048574">
    <property type="entry name" value="RUBY_RBDX"/>
</dbReference>
<dbReference type="EMBL" id="SUTK01000023">
    <property type="protein sequence ID" value="MBE6501976.1"/>
    <property type="molecule type" value="Genomic_DNA"/>
</dbReference>
<reference evidence="2" key="1">
    <citation type="submission" date="2019-04" db="EMBL/GenBank/DDBJ databases">
        <title>Evolution of Biomass-Degrading Anaerobic Consortia Revealed by Metagenomics.</title>
        <authorList>
            <person name="Peng X."/>
        </authorList>
    </citation>
    <scope>NUCLEOTIDE SEQUENCE</scope>
    <source>
        <strain evidence="2">SIG18</strain>
    </source>
</reference>
<organism evidence="2 3">
    <name type="scientific">Methanobrevibacter thaueri</name>
    <dbReference type="NCBI Taxonomy" id="190975"/>
    <lineage>
        <taxon>Archaea</taxon>
        <taxon>Methanobacteriati</taxon>
        <taxon>Methanobacteriota</taxon>
        <taxon>Methanomada group</taxon>
        <taxon>Methanobacteria</taxon>
        <taxon>Methanobacteriales</taxon>
        <taxon>Methanobacteriaceae</taxon>
        <taxon>Methanobrevibacter</taxon>
    </lineage>
</organism>
<evidence type="ECO:0000259" key="1">
    <source>
        <dbReference type="PROSITE" id="PS50903"/>
    </source>
</evidence>
<dbReference type="RefSeq" id="WP_287412285.1">
    <property type="nucleotide sequence ID" value="NZ_JBGUNC010000030.1"/>
</dbReference>
<feature type="domain" description="Rubredoxin-like" evidence="1">
    <location>
        <begin position="3"/>
        <end position="36"/>
    </location>
</feature>
<dbReference type="Gene3D" id="2.20.28.10">
    <property type="match status" value="1"/>
</dbReference>
<comment type="caution">
    <text evidence="2">The sequence shown here is derived from an EMBL/GenBank/DDBJ whole genome shotgun (WGS) entry which is preliminary data.</text>
</comment>
<dbReference type="GO" id="GO:0005506">
    <property type="term" value="F:iron ion binding"/>
    <property type="evidence" value="ECO:0007669"/>
    <property type="project" value="InterPro"/>
</dbReference>
<proteinExistence type="predicted"/>
<dbReference type="InterPro" id="IPR024934">
    <property type="entry name" value="Rubredoxin-like_dom"/>
</dbReference>
<dbReference type="PROSITE" id="PS50903">
    <property type="entry name" value="RUBREDOXIN_LIKE"/>
    <property type="match status" value="1"/>
</dbReference>
<name>A0A8T3V8I6_9EURY</name>
<evidence type="ECO:0000313" key="2">
    <source>
        <dbReference type="EMBL" id="MBE6501976.1"/>
    </source>
</evidence>
<dbReference type="Proteomes" id="UP000783037">
    <property type="component" value="Unassembled WGS sequence"/>
</dbReference>
<gene>
    <name evidence="2" type="ORF">E7Z79_05985</name>
</gene>
<dbReference type="Pfam" id="PF21349">
    <property type="entry name" value="RUBY_RBDX"/>
    <property type="match status" value="1"/>
</dbReference>
<evidence type="ECO:0000313" key="3">
    <source>
        <dbReference type="Proteomes" id="UP000783037"/>
    </source>
</evidence>
<protein>
    <submittedName>
        <fullName evidence="2">Rubredoxin</fullName>
    </submittedName>
</protein>
<accession>A0A8T3V8I6</accession>